<reference evidence="1 2" key="1">
    <citation type="submission" date="2022-04" db="EMBL/GenBank/DDBJ databases">
        <title>Chromosome-level reference genomes for two strains of Caenorhabditis briggsae: an improved platform for comparative genomics.</title>
        <authorList>
            <person name="Stevens L."/>
            <person name="Andersen E."/>
        </authorList>
    </citation>
    <scope>NUCLEOTIDE SEQUENCE [LARGE SCALE GENOMIC DNA]</scope>
    <source>
        <strain evidence="1">VX34</strain>
        <tissue evidence="1">Whole-organism</tissue>
    </source>
</reference>
<gene>
    <name evidence="1" type="ORF">L5515_002183</name>
</gene>
<organism evidence="1 2">
    <name type="scientific">Caenorhabditis briggsae</name>
    <dbReference type="NCBI Taxonomy" id="6238"/>
    <lineage>
        <taxon>Eukaryota</taxon>
        <taxon>Metazoa</taxon>
        <taxon>Ecdysozoa</taxon>
        <taxon>Nematoda</taxon>
        <taxon>Chromadorea</taxon>
        <taxon>Rhabditida</taxon>
        <taxon>Rhabditina</taxon>
        <taxon>Rhabditomorpha</taxon>
        <taxon>Rhabditoidea</taxon>
        <taxon>Rhabditidae</taxon>
        <taxon>Peloderinae</taxon>
        <taxon>Caenorhabditis</taxon>
    </lineage>
</organism>
<sequence length="115" mass="12452">MATAYDGYVFYEDGCIPIEDSPECQLAADTEEEPYDIFDCSSKQDGIYSIGCVNQFVNCLSGKAYHMILQFAKTTDTSRSASALPHSPIGPMDANSSCSACASGLKFSYANQRCD</sequence>
<dbReference type="Proteomes" id="UP000829354">
    <property type="component" value="Chromosome I"/>
</dbReference>
<dbReference type="EMBL" id="CP092620">
    <property type="protein sequence ID" value="UMM14344.1"/>
    <property type="molecule type" value="Genomic_DNA"/>
</dbReference>
<evidence type="ECO:0000313" key="1">
    <source>
        <dbReference type="EMBL" id="UMM14344.1"/>
    </source>
</evidence>
<evidence type="ECO:0000313" key="2">
    <source>
        <dbReference type="Proteomes" id="UP000829354"/>
    </source>
</evidence>
<accession>A0AAE9E4T7</accession>
<name>A0AAE9E4T7_CAEBR</name>
<protein>
    <submittedName>
        <fullName evidence="1">Uncharacterized protein</fullName>
    </submittedName>
</protein>
<keyword evidence="2" id="KW-1185">Reference proteome</keyword>
<dbReference type="AlphaFoldDB" id="A0AAE9E4T7"/>
<proteinExistence type="predicted"/>